<dbReference type="InterPro" id="IPR022435">
    <property type="entry name" value="Surface-anchored_actinobac"/>
</dbReference>
<dbReference type="Proteomes" id="UP001597083">
    <property type="component" value="Unassembled WGS sequence"/>
</dbReference>
<proteinExistence type="predicted"/>
<dbReference type="NCBIfam" id="TIGR03773">
    <property type="entry name" value="anch_rpt_wall"/>
    <property type="match status" value="1"/>
</dbReference>
<comment type="caution">
    <text evidence="1">The sequence shown here is derived from an EMBL/GenBank/DDBJ whole genome shotgun (WGS) entry which is preliminary data.</text>
</comment>
<protein>
    <submittedName>
        <fullName evidence="1">TIGR03773 family transporter-associated surface protein</fullName>
    </submittedName>
</protein>
<sequence length="198" mass="21690">MFADGHVDIGPRFVNGKWTVQVRDDTTRPPVWRDTEDVVMHVVDAAKTQVPGGQQFSFLGSPGSPVWVLPQVQQPGVLWPGWNTQDPQVAAVVNREVTWRLRKATGPGRFVLFVNGEFGAPQVIFDGSRQQVQQTGIDLNTHAHGNWAFTAPGTYLLDIEMNARTAEGQQLGDRRLLRVFVGPGAPNAAFNVPAPPGF</sequence>
<gene>
    <name evidence="1" type="ORF">ACFQ07_10650</name>
</gene>
<dbReference type="NCBIfam" id="NF038134">
    <property type="entry name" value="choice_anch_M"/>
    <property type="match status" value="1"/>
</dbReference>
<reference evidence="2" key="1">
    <citation type="journal article" date="2019" name="Int. J. Syst. Evol. Microbiol.">
        <title>The Global Catalogue of Microorganisms (GCM) 10K type strain sequencing project: providing services to taxonomists for standard genome sequencing and annotation.</title>
        <authorList>
            <consortium name="The Broad Institute Genomics Platform"/>
            <consortium name="The Broad Institute Genome Sequencing Center for Infectious Disease"/>
            <person name="Wu L."/>
            <person name="Ma J."/>
        </authorList>
    </citation>
    <scope>NUCLEOTIDE SEQUENCE [LARGE SCALE GENOMIC DNA]</scope>
    <source>
        <strain evidence="2">JCM 31696</strain>
    </source>
</reference>
<dbReference type="NCBIfam" id="TIGR03769">
    <property type="entry name" value="P_ac_wall_RPT"/>
    <property type="match status" value="1"/>
</dbReference>
<keyword evidence="2" id="KW-1185">Reference proteome</keyword>
<organism evidence="1 2">
    <name type="scientific">Actinomadura adrarensis</name>
    <dbReference type="NCBI Taxonomy" id="1819600"/>
    <lineage>
        <taxon>Bacteria</taxon>
        <taxon>Bacillati</taxon>
        <taxon>Actinomycetota</taxon>
        <taxon>Actinomycetes</taxon>
        <taxon>Streptosporangiales</taxon>
        <taxon>Thermomonosporaceae</taxon>
        <taxon>Actinomadura</taxon>
    </lineage>
</organism>
<accession>A0ABW3CFI0</accession>
<evidence type="ECO:0000313" key="2">
    <source>
        <dbReference type="Proteomes" id="UP001597083"/>
    </source>
</evidence>
<evidence type="ECO:0000313" key="1">
    <source>
        <dbReference type="EMBL" id="MFD0852687.1"/>
    </source>
</evidence>
<feature type="non-terminal residue" evidence="1">
    <location>
        <position position="198"/>
    </location>
</feature>
<dbReference type="InterPro" id="IPR022395">
    <property type="entry name" value="CHP03773_ABC_transptr-like"/>
</dbReference>
<dbReference type="EMBL" id="JBHTIR010001549">
    <property type="protein sequence ID" value="MFD0852687.1"/>
    <property type="molecule type" value="Genomic_DNA"/>
</dbReference>
<name>A0ABW3CFI0_9ACTN</name>